<dbReference type="NCBIfam" id="TIGR00196">
    <property type="entry name" value="yjeF_cterm"/>
    <property type="match status" value="1"/>
</dbReference>
<keyword evidence="1 6" id="KW-0547">Nucleotide-binding</keyword>
<dbReference type="EC" id="4.2.1.136" evidence="6"/>
<feature type="domain" description="YjeF C-terminal" evidence="7">
    <location>
        <begin position="6"/>
        <end position="291"/>
    </location>
</feature>
<protein>
    <recommendedName>
        <fullName evidence="6">ADP-dependent (S)-NAD(P)H-hydrate dehydratase</fullName>
        <ecNumber evidence="6">4.2.1.136</ecNumber>
    </recommendedName>
    <alternativeName>
        <fullName evidence="6">ADP-dependent NAD(P)HX dehydratase</fullName>
    </alternativeName>
</protein>
<dbReference type="GO" id="GO:0046496">
    <property type="term" value="P:nicotinamide nucleotide metabolic process"/>
    <property type="evidence" value="ECO:0007669"/>
    <property type="project" value="UniProtKB-UniRule"/>
</dbReference>
<comment type="subunit">
    <text evidence="6">Homotetramer.</text>
</comment>
<evidence type="ECO:0000256" key="1">
    <source>
        <dbReference type="ARBA" id="ARBA00022741"/>
    </source>
</evidence>
<dbReference type="AlphaFoldDB" id="A0A0G0LQ36"/>
<dbReference type="STRING" id="1618573.UT19_C0017G0014"/>
<evidence type="ECO:0000256" key="5">
    <source>
        <dbReference type="ARBA" id="ARBA00023239"/>
    </source>
</evidence>
<dbReference type="EMBL" id="LBVW01000017">
    <property type="protein sequence ID" value="KKQ93157.1"/>
    <property type="molecule type" value="Genomic_DNA"/>
</dbReference>
<feature type="binding site" evidence="6">
    <location>
        <position position="102"/>
    </location>
    <ligand>
        <name>(6S)-NADPHX</name>
        <dbReference type="ChEBI" id="CHEBI:64076"/>
    </ligand>
</feature>
<dbReference type="Gene3D" id="3.40.1190.20">
    <property type="match status" value="1"/>
</dbReference>
<dbReference type="PATRIC" id="fig|1618573.3.peg.925"/>
<feature type="binding site" evidence="6">
    <location>
        <position position="41"/>
    </location>
    <ligand>
        <name>(6S)-NADPHX</name>
        <dbReference type="ChEBI" id="CHEBI:64076"/>
    </ligand>
</feature>
<keyword evidence="4 6" id="KW-0520">NAD</keyword>
<dbReference type="HAMAP" id="MF_01965">
    <property type="entry name" value="NADHX_dehydratase"/>
    <property type="match status" value="1"/>
</dbReference>
<dbReference type="Pfam" id="PF01256">
    <property type="entry name" value="Carb_kinase"/>
    <property type="match status" value="1"/>
</dbReference>
<keyword evidence="3 6" id="KW-0521">NADP</keyword>
<reference evidence="8 9" key="1">
    <citation type="journal article" date="2015" name="Nature">
        <title>rRNA introns, odd ribosomes, and small enigmatic genomes across a large radiation of phyla.</title>
        <authorList>
            <person name="Brown C.T."/>
            <person name="Hug L.A."/>
            <person name="Thomas B.C."/>
            <person name="Sharon I."/>
            <person name="Castelle C.J."/>
            <person name="Singh A."/>
            <person name="Wilkins M.J."/>
            <person name="Williams K.H."/>
            <person name="Banfield J.F."/>
        </authorList>
    </citation>
    <scope>NUCLEOTIDE SEQUENCE [LARGE SCALE GENOMIC DNA]</scope>
</reference>
<sequence length="295" mass="32168">MLLKTLNKSELKKLFKPHQNSSGEDNGLITIIGGSKLFHGAPLLTLKVASRIVDMVFFASPEPSVGSVAERIKSSLFSFIWIPWKDLGAYIEKSDAVLIGPGFMSFRGENDRVVVEKTKRITQGLLQKFPRKKWVIDAGSLQVMDAEWIPKEAVLTPNRKEFGLLFGGKSDRKFGITEDTEKSTEGTEKFVQTMAKKYKCTIVLKGPETIVCSPDECVLVKGGNAGMTKGGTGDVLAGLTVALLAKNNPFLASSCASYIAKAAADELYKKVGVNYNADDLADKIPETLYEVTGHK</sequence>
<organism evidence="8 9">
    <name type="scientific">Candidatus Woesebacteria bacterium GW2011_GWB1_39_10b</name>
    <dbReference type="NCBI Taxonomy" id="1618573"/>
    <lineage>
        <taxon>Bacteria</taxon>
        <taxon>Candidatus Woeseibacteriota</taxon>
    </lineage>
</organism>
<keyword evidence="2 6" id="KW-0067">ATP-binding</keyword>
<evidence type="ECO:0000313" key="9">
    <source>
        <dbReference type="Proteomes" id="UP000034932"/>
    </source>
</evidence>
<dbReference type="GO" id="GO:0005524">
    <property type="term" value="F:ATP binding"/>
    <property type="evidence" value="ECO:0007669"/>
    <property type="project" value="UniProtKB-KW"/>
</dbReference>
<dbReference type="PANTHER" id="PTHR12592:SF0">
    <property type="entry name" value="ATP-DEPENDENT (S)-NAD(P)H-HYDRATE DEHYDRATASE"/>
    <property type="match status" value="1"/>
</dbReference>
<name>A0A0G0LQ36_9BACT</name>
<evidence type="ECO:0000256" key="4">
    <source>
        <dbReference type="ARBA" id="ARBA00023027"/>
    </source>
</evidence>
<evidence type="ECO:0000256" key="2">
    <source>
        <dbReference type="ARBA" id="ARBA00022840"/>
    </source>
</evidence>
<evidence type="ECO:0000313" key="8">
    <source>
        <dbReference type="EMBL" id="KKQ93157.1"/>
    </source>
</evidence>
<dbReference type="PANTHER" id="PTHR12592">
    <property type="entry name" value="ATP-DEPENDENT (S)-NAD(P)H-HYDRATE DEHYDRATASE FAMILY MEMBER"/>
    <property type="match status" value="1"/>
</dbReference>
<dbReference type="InterPro" id="IPR029056">
    <property type="entry name" value="Ribokinase-like"/>
</dbReference>
<feature type="binding site" evidence="6">
    <location>
        <position position="234"/>
    </location>
    <ligand>
        <name>(6S)-NADPHX</name>
        <dbReference type="ChEBI" id="CHEBI:64076"/>
    </ligand>
</feature>
<feature type="binding site" evidence="6">
    <location>
        <position position="233"/>
    </location>
    <ligand>
        <name>AMP</name>
        <dbReference type="ChEBI" id="CHEBI:456215"/>
    </ligand>
</feature>
<comment type="catalytic activity">
    <reaction evidence="6">
        <text>(6S)-NADPHX + ADP = AMP + phosphate + NADPH + H(+)</text>
        <dbReference type="Rhea" id="RHEA:32235"/>
        <dbReference type="ChEBI" id="CHEBI:15378"/>
        <dbReference type="ChEBI" id="CHEBI:43474"/>
        <dbReference type="ChEBI" id="CHEBI:57783"/>
        <dbReference type="ChEBI" id="CHEBI:64076"/>
        <dbReference type="ChEBI" id="CHEBI:456215"/>
        <dbReference type="ChEBI" id="CHEBI:456216"/>
        <dbReference type="EC" id="4.2.1.136"/>
    </reaction>
</comment>
<comment type="function">
    <text evidence="6">Catalyzes the dehydration of the S-form of NAD(P)HX at the expense of ADP, which is converted to AMP. Together with NAD(P)HX epimerase, which catalyzes the epimerization of the S- and R-forms, the enzyme allows the repair of both epimers of NAD(P)HX, a damaged form of NAD(P)H that is a result of enzymatic or heat-dependent hydration.</text>
</comment>
<accession>A0A0G0LQ36</accession>
<comment type="cofactor">
    <cofactor evidence="6">
        <name>Mg(2+)</name>
        <dbReference type="ChEBI" id="CHEBI:18420"/>
    </cofactor>
</comment>
<dbReference type="Proteomes" id="UP000034932">
    <property type="component" value="Unassembled WGS sequence"/>
</dbReference>
<dbReference type="InterPro" id="IPR000631">
    <property type="entry name" value="CARKD"/>
</dbReference>
<feature type="binding site" evidence="6">
    <location>
        <begin position="205"/>
        <end position="209"/>
    </location>
    <ligand>
        <name>AMP</name>
        <dbReference type="ChEBI" id="CHEBI:456215"/>
    </ligand>
</feature>
<proteinExistence type="inferred from homology"/>
<evidence type="ECO:0000256" key="6">
    <source>
        <dbReference type="HAMAP-Rule" id="MF_01965"/>
    </source>
</evidence>
<comment type="similarity">
    <text evidence="6">Belongs to the NnrD/CARKD family.</text>
</comment>
<keyword evidence="5 6" id="KW-0456">Lyase</keyword>
<dbReference type="PROSITE" id="PS51383">
    <property type="entry name" value="YJEF_C_3"/>
    <property type="match status" value="1"/>
</dbReference>
<comment type="catalytic activity">
    <reaction evidence="6">
        <text>(6S)-NADHX + ADP = AMP + phosphate + NADH + H(+)</text>
        <dbReference type="Rhea" id="RHEA:32223"/>
        <dbReference type="ChEBI" id="CHEBI:15378"/>
        <dbReference type="ChEBI" id="CHEBI:43474"/>
        <dbReference type="ChEBI" id="CHEBI:57945"/>
        <dbReference type="ChEBI" id="CHEBI:64074"/>
        <dbReference type="ChEBI" id="CHEBI:456215"/>
        <dbReference type="ChEBI" id="CHEBI:456216"/>
        <dbReference type="EC" id="4.2.1.136"/>
    </reaction>
</comment>
<dbReference type="GO" id="GO:0052855">
    <property type="term" value="F:ADP-dependent NAD(P)H-hydrate dehydratase activity"/>
    <property type="evidence" value="ECO:0007669"/>
    <property type="project" value="UniProtKB-UniRule"/>
</dbReference>
<dbReference type="SUPFAM" id="SSF53613">
    <property type="entry name" value="Ribokinase-like"/>
    <property type="match status" value="1"/>
</dbReference>
<comment type="caution">
    <text evidence="6">Lacks conserved residue(s) required for the propagation of feature annotation.</text>
</comment>
<dbReference type="CDD" id="cd01171">
    <property type="entry name" value="YXKO-related"/>
    <property type="match status" value="1"/>
</dbReference>
<evidence type="ECO:0000256" key="3">
    <source>
        <dbReference type="ARBA" id="ARBA00022857"/>
    </source>
</evidence>
<evidence type="ECO:0000259" key="7">
    <source>
        <dbReference type="PROSITE" id="PS51383"/>
    </source>
</evidence>
<dbReference type="GO" id="GO:0110051">
    <property type="term" value="P:metabolite repair"/>
    <property type="evidence" value="ECO:0007669"/>
    <property type="project" value="TreeGrafter"/>
</dbReference>
<gene>
    <name evidence="6" type="primary">nnrD</name>
    <name evidence="8" type="ORF">UT19_C0017G0014</name>
</gene>
<comment type="caution">
    <text evidence="8">The sequence shown here is derived from an EMBL/GenBank/DDBJ whole genome shotgun (WGS) entry which is preliminary data.</text>
</comment>